<organism evidence="2 3">
    <name type="scientific">Armillaria gallica</name>
    <name type="common">Bulbous honey fungus</name>
    <name type="synonym">Armillaria bulbosa</name>
    <dbReference type="NCBI Taxonomy" id="47427"/>
    <lineage>
        <taxon>Eukaryota</taxon>
        <taxon>Fungi</taxon>
        <taxon>Dikarya</taxon>
        <taxon>Basidiomycota</taxon>
        <taxon>Agaricomycotina</taxon>
        <taxon>Agaricomycetes</taxon>
        <taxon>Agaricomycetidae</taxon>
        <taxon>Agaricales</taxon>
        <taxon>Marasmiineae</taxon>
        <taxon>Physalacriaceae</taxon>
        <taxon>Armillaria</taxon>
    </lineage>
</organism>
<feature type="compositionally biased region" description="Basic and acidic residues" evidence="1">
    <location>
        <begin position="257"/>
        <end position="268"/>
    </location>
</feature>
<gene>
    <name evidence="2" type="ORF">ARMGADRAFT_1104575</name>
</gene>
<dbReference type="AlphaFoldDB" id="A0A2H3CJA7"/>
<keyword evidence="3" id="KW-1185">Reference proteome</keyword>
<dbReference type="InParanoid" id="A0A2H3CJA7"/>
<sequence>MSKFAVIFSQVTGCFYTSFLVATITEQTSVCHRLAERLNPESTRDKVGRHSSDKETVNTLMVIVTGTVEYISVESNLQPEQDNLHLSEFLHAITPIILEVPDLLKVEKSEGITTFIEDSPSLLSHRNSEKRTQLNACTQMSNAEFSWPVFVSPNAQDAQQMHLCHALAGVTNAWVKTQTHARKCKRRILHARQMLMNHGGSGQLQDELQVAKARMERHTPVSQHGLGWLQAEPWKERASHEHLDRFESVQVQNNVEETHQEPPPHDVGDAGPIPPVFPHRMRRGSFDTHDAETGTIPAEIEPEMAQSAGKTSG</sequence>
<accession>A0A2H3CJA7</accession>
<feature type="region of interest" description="Disordered" evidence="1">
    <location>
        <begin position="257"/>
        <end position="313"/>
    </location>
</feature>
<dbReference type="EMBL" id="KZ293793">
    <property type="protein sequence ID" value="PBK79272.1"/>
    <property type="molecule type" value="Genomic_DNA"/>
</dbReference>
<protein>
    <submittedName>
        <fullName evidence="2">Uncharacterized protein</fullName>
    </submittedName>
</protein>
<proteinExistence type="predicted"/>
<reference evidence="3" key="1">
    <citation type="journal article" date="2017" name="Nat. Ecol. Evol.">
        <title>Genome expansion and lineage-specific genetic innovations in the forest pathogenic fungi Armillaria.</title>
        <authorList>
            <person name="Sipos G."/>
            <person name="Prasanna A.N."/>
            <person name="Walter M.C."/>
            <person name="O'Connor E."/>
            <person name="Balint B."/>
            <person name="Krizsan K."/>
            <person name="Kiss B."/>
            <person name="Hess J."/>
            <person name="Varga T."/>
            <person name="Slot J."/>
            <person name="Riley R."/>
            <person name="Boka B."/>
            <person name="Rigling D."/>
            <person name="Barry K."/>
            <person name="Lee J."/>
            <person name="Mihaltcheva S."/>
            <person name="LaButti K."/>
            <person name="Lipzen A."/>
            <person name="Waldron R."/>
            <person name="Moloney N.M."/>
            <person name="Sperisen C."/>
            <person name="Kredics L."/>
            <person name="Vagvoelgyi C."/>
            <person name="Patrignani A."/>
            <person name="Fitzpatrick D."/>
            <person name="Nagy I."/>
            <person name="Doyle S."/>
            <person name="Anderson J.B."/>
            <person name="Grigoriev I.V."/>
            <person name="Gueldener U."/>
            <person name="Muensterkoetter M."/>
            <person name="Nagy L.G."/>
        </authorList>
    </citation>
    <scope>NUCLEOTIDE SEQUENCE [LARGE SCALE GENOMIC DNA]</scope>
    <source>
        <strain evidence="3">Ar21-2</strain>
    </source>
</reference>
<evidence type="ECO:0000313" key="3">
    <source>
        <dbReference type="Proteomes" id="UP000217790"/>
    </source>
</evidence>
<evidence type="ECO:0000313" key="2">
    <source>
        <dbReference type="EMBL" id="PBK79272.1"/>
    </source>
</evidence>
<dbReference type="OrthoDB" id="10654878at2759"/>
<evidence type="ECO:0000256" key="1">
    <source>
        <dbReference type="SAM" id="MobiDB-lite"/>
    </source>
</evidence>
<dbReference type="Proteomes" id="UP000217790">
    <property type="component" value="Unassembled WGS sequence"/>
</dbReference>
<name>A0A2H3CJA7_ARMGA</name>